<sequence length="713" mass="75883">MLTKAIGFSALAVLAAAAPRPQLIPLDEIPDYTPTVTMVPGLTAQVVTYDPTAAISAAAADVTDDPLLQEKRDLLQARAACNPQPTMTNIYGIDVSSASAFRADAIAAAKANNAATPSGYSLSFQNSLKSSSAYGYLGYQTVSSYDPSICATKCNSITGCLAFNIFFERDPTVEPGTGCTNPQAFANIKCSYWGGNLDSTTLTNGGQMRSSFEVAIAGSNGYTTTKYQVISGYTTPKFLNTAAINAPTDCNGADTYLGYKLFNEAAFDPRLCSAACDAQTAYNIANPPSDGSKPKLCKFFNTYILSKNGVGQGQYCSMYTEQWNSTYATNTGQTRGTDKYTMSFSFTYGNTTDDGTPACSATDGTFCSAYLNYVPPTSTIISSVTPAPTTVTSTQLNIVTTTVFTATITVAAQAANVRRDAGNSTESGSDYSISVVQTFDTTFTNKIVDSPQTATSTGLARRALATPAKFSGWPASRISASCSVIATGTATTTVTSTVAPLQTTVAVTSTSTTTIYGTLTVPGVQLASPTAIVGSLSGSPDSYDDQYYHLDLPFEISAFGKSSSSIYLEINGCVSLDTGFWTWSNVPLPVSYIADTTLLGYWDDLYIYQGTQQGIYYDITGEVGSRQLQFEFYTSAYGRPTEYFHFIMTFFENQPGVVKYKYFDISYNGLSATVGAQRYSTGQSLQYSFNQGVINPGLEITIDTNAGTMTHTG</sequence>
<protein>
    <recommendedName>
        <fullName evidence="4">Carbohydrate-binding-like protein</fullName>
    </recommendedName>
</protein>
<dbReference type="OrthoDB" id="271448at2759"/>
<keyword evidence="1" id="KW-0732">Signal</keyword>
<accession>A0A9P8GD23</accession>
<evidence type="ECO:0000256" key="1">
    <source>
        <dbReference type="SAM" id="SignalP"/>
    </source>
</evidence>
<gene>
    <name evidence="2" type="ORF">KCV03_g7490</name>
</gene>
<feature type="non-terminal residue" evidence="2">
    <location>
        <position position="713"/>
    </location>
</feature>
<dbReference type="AlphaFoldDB" id="A0A9P8GD23"/>
<feature type="chain" id="PRO_5040440252" description="Carbohydrate-binding-like protein" evidence="1">
    <location>
        <begin position="18"/>
        <end position="713"/>
    </location>
</feature>
<feature type="signal peptide" evidence="1">
    <location>
        <begin position="1"/>
        <end position="17"/>
    </location>
</feature>
<evidence type="ECO:0000313" key="2">
    <source>
        <dbReference type="EMBL" id="KAH0216469.1"/>
    </source>
</evidence>
<reference evidence="2" key="2">
    <citation type="submission" date="2021-08" db="EMBL/GenBank/DDBJ databases">
        <authorList>
            <person name="Gostincar C."/>
            <person name="Sun X."/>
            <person name="Song Z."/>
            <person name="Gunde-Cimerman N."/>
        </authorList>
    </citation>
    <scope>NUCLEOTIDE SEQUENCE</scope>
    <source>
        <strain evidence="2">EXF-8016</strain>
    </source>
</reference>
<comment type="caution">
    <text evidence="2">The sequence shown here is derived from an EMBL/GenBank/DDBJ whole genome shotgun (WGS) entry which is preliminary data.</text>
</comment>
<dbReference type="EMBL" id="JAHFYH010000063">
    <property type="protein sequence ID" value="KAH0216469.1"/>
    <property type="molecule type" value="Genomic_DNA"/>
</dbReference>
<dbReference type="PANTHER" id="PTHR36578:SF2">
    <property type="entry name" value="PA14 DOMAIN-CONTAINING PROTEIN"/>
    <property type="match status" value="1"/>
</dbReference>
<evidence type="ECO:0008006" key="4">
    <source>
        <dbReference type="Google" id="ProtNLM"/>
    </source>
</evidence>
<evidence type="ECO:0000313" key="3">
    <source>
        <dbReference type="Proteomes" id="UP000767238"/>
    </source>
</evidence>
<organism evidence="2 3">
    <name type="scientific">Aureobasidium melanogenum</name>
    <name type="common">Aureobasidium pullulans var. melanogenum</name>
    <dbReference type="NCBI Taxonomy" id="46634"/>
    <lineage>
        <taxon>Eukaryota</taxon>
        <taxon>Fungi</taxon>
        <taxon>Dikarya</taxon>
        <taxon>Ascomycota</taxon>
        <taxon>Pezizomycotina</taxon>
        <taxon>Dothideomycetes</taxon>
        <taxon>Dothideomycetidae</taxon>
        <taxon>Dothideales</taxon>
        <taxon>Saccotheciaceae</taxon>
        <taxon>Aureobasidium</taxon>
    </lineage>
</organism>
<reference evidence="2" key="1">
    <citation type="journal article" date="2021" name="J Fungi (Basel)">
        <title>Virulence traits and population genomics of the black yeast Aureobasidium melanogenum.</title>
        <authorList>
            <person name="Cernosa A."/>
            <person name="Sun X."/>
            <person name="Gostincar C."/>
            <person name="Fang C."/>
            <person name="Gunde-Cimerman N."/>
            <person name="Song Z."/>
        </authorList>
    </citation>
    <scope>NUCLEOTIDE SEQUENCE</scope>
    <source>
        <strain evidence="2">EXF-8016</strain>
    </source>
</reference>
<dbReference type="PANTHER" id="PTHR36578">
    <property type="entry name" value="CHROMOSOME 15, WHOLE GENOME SHOTGUN SEQUENCE"/>
    <property type="match status" value="1"/>
</dbReference>
<dbReference type="Proteomes" id="UP000767238">
    <property type="component" value="Unassembled WGS sequence"/>
</dbReference>
<proteinExistence type="predicted"/>
<name>A0A9P8GD23_AURME</name>